<accession>A0ABP9QPB1</accession>
<proteinExistence type="predicted"/>
<dbReference type="EMBL" id="BAABLD010000008">
    <property type="protein sequence ID" value="GAA5165049.1"/>
    <property type="molecule type" value="Genomic_DNA"/>
</dbReference>
<reference evidence="2" key="1">
    <citation type="journal article" date="2019" name="Int. J. Syst. Evol. Microbiol.">
        <title>The Global Catalogue of Microorganisms (GCM) 10K type strain sequencing project: providing services to taxonomists for standard genome sequencing and annotation.</title>
        <authorList>
            <consortium name="The Broad Institute Genomics Platform"/>
            <consortium name="The Broad Institute Genome Sequencing Center for Infectious Disease"/>
            <person name="Wu L."/>
            <person name="Ma J."/>
        </authorList>
    </citation>
    <scope>NUCLEOTIDE SEQUENCE [LARGE SCALE GENOMIC DNA]</scope>
    <source>
        <strain evidence="2">JCM 18715</strain>
    </source>
</reference>
<evidence type="ECO:0008006" key="3">
    <source>
        <dbReference type="Google" id="ProtNLM"/>
    </source>
</evidence>
<keyword evidence="2" id="KW-1185">Reference proteome</keyword>
<protein>
    <recommendedName>
        <fullName evidence="3">DNA-binding protein</fullName>
    </recommendedName>
</protein>
<evidence type="ECO:0000313" key="1">
    <source>
        <dbReference type="EMBL" id="GAA5165049.1"/>
    </source>
</evidence>
<evidence type="ECO:0000313" key="2">
    <source>
        <dbReference type="Proteomes" id="UP001500547"/>
    </source>
</evidence>
<sequence>MNPTKQAFAERLIAAMQAMGLEPKPAVLEREFNQRYWGKAMTLHGVRRWLRGETLPSHEKLLVLAEWLRLQPQELRDGPEVEARIRKAKARWDEGVGYTEREVFEAFLKLPPDKRKVVREVILAFAKAQNPDA</sequence>
<dbReference type="InterPro" id="IPR010982">
    <property type="entry name" value="Lambda_DNA-bd_dom_sf"/>
</dbReference>
<dbReference type="Gene3D" id="1.10.260.40">
    <property type="entry name" value="lambda repressor-like DNA-binding domains"/>
    <property type="match status" value="1"/>
</dbReference>
<comment type="caution">
    <text evidence="1">The sequence shown here is derived from an EMBL/GenBank/DDBJ whole genome shotgun (WGS) entry which is preliminary data.</text>
</comment>
<dbReference type="RefSeq" id="WP_345532788.1">
    <property type="nucleotide sequence ID" value="NZ_BAABLD010000008.1"/>
</dbReference>
<gene>
    <name evidence="1" type="ORF">GCM10025770_19970</name>
</gene>
<name>A0ABP9QPB1_9RHOO</name>
<dbReference type="Proteomes" id="UP001500547">
    <property type="component" value="Unassembled WGS sequence"/>
</dbReference>
<organism evidence="1 2">
    <name type="scientific">Viridibacterium curvum</name>
    <dbReference type="NCBI Taxonomy" id="1101404"/>
    <lineage>
        <taxon>Bacteria</taxon>
        <taxon>Pseudomonadati</taxon>
        <taxon>Pseudomonadota</taxon>
        <taxon>Betaproteobacteria</taxon>
        <taxon>Rhodocyclales</taxon>
        <taxon>Rhodocyclaceae</taxon>
        <taxon>Viridibacterium</taxon>
    </lineage>
</organism>